<dbReference type="AlphaFoldDB" id="A0A225B531"/>
<feature type="compositionally biased region" description="Polar residues" evidence="1">
    <location>
        <begin position="68"/>
        <end position="84"/>
    </location>
</feature>
<gene>
    <name evidence="2" type="ORF">UA08_02428</name>
</gene>
<protein>
    <submittedName>
        <fullName evidence="2">Uncharacterized protein</fullName>
    </submittedName>
</protein>
<dbReference type="EMBL" id="LFMY01000003">
    <property type="protein sequence ID" value="OKL62376.1"/>
    <property type="molecule type" value="Genomic_DNA"/>
</dbReference>
<dbReference type="OrthoDB" id="4227375at2759"/>
<accession>A0A225B531</accession>
<feature type="compositionally biased region" description="Basic and acidic residues" evidence="1">
    <location>
        <begin position="143"/>
        <end position="158"/>
    </location>
</feature>
<keyword evidence="3" id="KW-1185">Reference proteome</keyword>
<dbReference type="RefSeq" id="XP_020122497.1">
    <property type="nucleotide sequence ID" value="XM_020264468.1"/>
</dbReference>
<evidence type="ECO:0000313" key="2">
    <source>
        <dbReference type="EMBL" id="OKL62376.1"/>
    </source>
</evidence>
<organism evidence="2 3">
    <name type="scientific">Talaromyces atroroseus</name>
    <dbReference type="NCBI Taxonomy" id="1441469"/>
    <lineage>
        <taxon>Eukaryota</taxon>
        <taxon>Fungi</taxon>
        <taxon>Dikarya</taxon>
        <taxon>Ascomycota</taxon>
        <taxon>Pezizomycotina</taxon>
        <taxon>Eurotiomycetes</taxon>
        <taxon>Eurotiomycetidae</taxon>
        <taxon>Eurotiales</taxon>
        <taxon>Trichocomaceae</taxon>
        <taxon>Talaromyces</taxon>
        <taxon>Talaromyces sect. Trachyspermi</taxon>
    </lineage>
</organism>
<sequence length="302" mass="32234">MASLNGSPAVAPSRQTREQAASELLQAFKNFRPRRREASSTPQPAPEPQKPCSPANSQATENPGAGTSVAQQETPTTTRSIQDGTSRKRLHSSPIEPTAGNEQSDSDAPLFPALKRTRQSSSKAQDSPGRPASASSKQVVIDKNVDSPKKPQTTREETGALQTVNGNTSKKAGQSSPPAVVPDTAITLKPSVAEGLVSKEAVAMNGQGQMGAKDRAPLAPQSVQSMRSFAAQLLVENQNGDFLNSIPTEAKPNLEAKLAKATADTVKLHQEKVEAIKSEYVTELQRDVIERQKVIDMLLQKL</sequence>
<evidence type="ECO:0000256" key="1">
    <source>
        <dbReference type="SAM" id="MobiDB-lite"/>
    </source>
</evidence>
<comment type="caution">
    <text evidence="2">The sequence shown here is derived from an EMBL/GenBank/DDBJ whole genome shotgun (WGS) entry which is preliminary data.</text>
</comment>
<feature type="compositionally biased region" description="Polar residues" evidence="1">
    <location>
        <begin position="160"/>
        <end position="177"/>
    </location>
</feature>
<evidence type="ECO:0000313" key="3">
    <source>
        <dbReference type="Proteomes" id="UP000214365"/>
    </source>
</evidence>
<reference evidence="2 3" key="1">
    <citation type="submission" date="2015-06" db="EMBL/GenBank/DDBJ databases">
        <title>Talaromyces atroroseus IBT 11181 draft genome.</title>
        <authorList>
            <person name="Rasmussen K.B."/>
            <person name="Rasmussen S."/>
            <person name="Petersen B."/>
            <person name="Sicheritz-Ponten T."/>
            <person name="Mortensen U.H."/>
            <person name="Thrane U."/>
        </authorList>
    </citation>
    <scope>NUCLEOTIDE SEQUENCE [LARGE SCALE GENOMIC DNA]</scope>
    <source>
        <strain evidence="2 3">IBT 11181</strain>
    </source>
</reference>
<dbReference type="Proteomes" id="UP000214365">
    <property type="component" value="Unassembled WGS sequence"/>
</dbReference>
<proteinExistence type="predicted"/>
<feature type="region of interest" description="Disordered" evidence="1">
    <location>
        <begin position="1"/>
        <end position="183"/>
    </location>
</feature>
<dbReference type="GeneID" id="31002183"/>
<name>A0A225B531_TALAT</name>